<dbReference type="Gene3D" id="1.20.5.4770">
    <property type="match status" value="1"/>
</dbReference>
<keyword evidence="12" id="KW-0234">DNA repair</keyword>
<dbReference type="EMBL" id="OC003860">
    <property type="protein sequence ID" value="CAD7263800.1"/>
    <property type="molecule type" value="Genomic_DNA"/>
</dbReference>
<dbReference type="GO" id="GO:0031267">
    <property type="term" value="F:small GTPase binding"/>
    <property type="evidence" value="ECO:0007669"/>
    <property type="project" value="TreeGrafter"/>
</dbReference>
<keyword evidence="9" id="KW-0223">Dioxygenase</keyword>
<evidence type="ECO:0000256" key="12">
    <source>
        <dbReference type="ARBA" id="ARBA00023204"/>
    </source>
</evidence>
<dbReference type="InterPro" id="IPR003123">
    <property type="entry name" value="VPS9"/>
</dbReference>
<dbReference type="PROSITE" id="PS51471">
    <property type="entry name" value="FE2OG_OXY"/>
    <property type="match status" value="1"/>
</dbReference>
<evidence type="ECO:0000256" key="19">
    <source>
        <dbReference type="ARBA" id="ARBA00051755"/>
    </source>
</evidence>
<comment type="subunit">
    <text evidence="24">Interacts with PCNA homotrimer; this interaction is enhanced during the S-phase of the cell cycle. Interacts with nucleolar proteins NCL, UBTF and NPM1. Interacts with XRCC5-XRCC6 heterodimer.</text>
</comment>
<evidence type="ECO:0000256" key="25">
    <source>
        <dbReference type="ARBA" id="ARBA00066725"/>
    </source>
</evidence>
<feature type="region of interest" description="Disordered" evidence="29">
    <location>
        <begin position="845"/>
        <end position="914"/>
    </location>
</feature>
<dbReference type="GO" id="GO:0005829">
    <property type="term" value="C:cytosol"/>
    <property type="evidence" value="ECO:0007669"/>
    <property type="project" value="TreeGrafter"/>
</dbReference>
<accession>A0A7R9G2F6</accession>
<feature type="compositionally biased region" description="Basic and acidic residues" evidence="29">
    <location>
        <begin position="878"/>
        <end position="890"/>
    </location>
</feature>
<evidence type="ECO:0000256" key="9">
    <source>
        <dbReference type="ARBA" id="ARBA00022964"/>
    </source>
</evidence>
<keyword evidence="11" id="KW-0408">Iron</keyword>
<evidence type="ECO:0000256" key="3">
    <source>
        <dbReference type="ARBA" id="ARBA00004642"/>
    </source>
</evidence>
<evidence type="ECO:0000256" key="16">
    <source>
        <dbReference type="ARBA" id="ARBA00051189"/>
    </source>
</evidence>
<dbReference type="InterPro" id="IPR037191">
    <property type="entry name" value="VPS9_dom_sf"/>
</dbReference>
<dbReference type="SUPFAM" id="SSF51197">
    <property type="entry name" value="Clavaminate synthase-like"/>
    <property type="match status" value="1"/>
</dbReference>
<evidence type="ECO:0000256" key="11">
    <source>
        <dbReference type="ARBA" id="ARBA00023004"/>
    </source>
</evidence>
<dbReference type="Pfam" id="PF18151">
    <property type="entry name" value="DUF5601"/>
    <property type="match status" value="1"/>
</dbReference>
<evidence type="ECO:0000256" key="6">
    <source>
        <dbReference type="ARBA" id="ARBA00022771"/>
    </source>
</evidence>
<dbReference type="Gene3D" id="1.10.246.120">
    <property type="match status" value="1"/>
</dbReference>
<dbReference type="GO" id="GO:0035516">
    <property type="term" value="F:broad specificity oxidative DNA demethylase activity"/>
    <property type="evidence" value="ECO:0007669"/>
    <property type="project" value="UniProtKB-EC"/>
</dbReference>
<name>A0A7R9G2F6_TIMSH</name>
<dbReference type="InterPro" id="IPR037151">
    <property type="entry name" value="AlkB-like_sf"/>
</dbReference>
<dbReference type="GO" id="GO:0005085">
    <property type="term" value="F:guanyl-nucleotide exchange factor activity"/>
    <property type="evidence" value="ECO:0007669"/>
    <property type="project" value="InterPro"/>
</dbReference>
<evidence type="ECO:0000256" key="20">
    <source>
        <dbReference type="ARBA" id="ARBA00052597"/>
    </source>
</evidence>
<evidence type="ECO:0000259" key="30">
    <source>
        <dbReference type="PROSITE" id="PS51036"/>
    </source>
</evidence>
<dbReference type="SUPFAM" id="SSF109993">
    <property type="entry name" value="VPS9 domain"/>
    <property type="match status" value="1"/>
</dbReference>
<evidence type="ECO:0000256" key="14">
    <source>
        <dbReference type="ARBA" id="ARBA00051010"/>
    </source>
</evidence>
<dbReference type="InterPro" id="IPR041545">
    <property type="entry name" value="DUF5601"/>
</dbReference>
<evidence type="ECO:0000256" key="29">
    <source>
        <dbReference type="SAM" id="MobiDB-lite"/>
    </source>
</evidence>
<comment type="catalytic activity">
    <reaction evidence="15">
        <text>an N(3)-methyl-2'-deoxycytidine in single-stranded DNA + 2-oxoglutarate + O2 = a 2'-deoxycytidine in single-stranded DNA + formaldehyde + succinate + CO2 + H(+)</text>
        <dbReference type="Rhea" id="RHEA:70435"/>
        <dbReference type="Rhea" id="RHEA-COMP:12846"/>
        <dbReference type="Rhea" id="RHEA-COMP:17894"/>
        <dbReference type="ChEBI" id="CHEBI:15378"/>
        <dbReference type="ChEBI" id="CHEBI:15379"/>
        <dbReference type="ChEBI" id="CHEBI:16526"/>
        <dbReference type="ChEBI" id="CHEBI:16810"/>
        <dbReference type="ChEBI" id="CHEBI:16842"/>
        <dbReference type="ChEBI" id="CHEBI:30031"/>
        <dbReference type="ChEBI" id="CHEBI:85452"/>
        <dbReference type="ChEBI" id="CHEBI:139075"/>
    </reaction>
    <physiologicalReaction direction="left-to-right" evidence="15">
        <dbReference type="Rhea" id="RHEA:70436"/>
    </physiologicalReaction>
</comment>
<dbReference type="PANTHER" id="PTHR23101:SF122">
    <property type="entry name" value="RABAPTIN-5-ASSOCIATED EXCHANGE FACTOR FOR RAB5"/>
    <property type="match status" value="1"/>
</dbReference>
<dbReference type="SMART" id="SM00167">
    <property type="entry name" value="VPS9"/>
    <property type="match status" value="1"/>
</dbReference>
<keyword evidence="5" id="KW-0227">DNA damage</keyword>
<evidence type="ECO:0000256" key="18">
    <source>
        <dbReference type="ARBA" id="ARBA00051434"/>
    </source>
</evidence>
<feature type="compositionally biased region" description="Polar residues" evidence="29">
    <location>
        <begin position="891"/>
        <end position="900"/>
    </location>
</feature>
<feature type="domain" description="A20-type" evidence="30">
    <location>
        <begin position="188"/>
        <end position="222"/>
    </location>
</feature>
<comment type="subcellular location">
    <subcellularLocation>
        <location evidence="2">Nucleus</location>
        <location evidence="2">Nucleolus</location>
    </subcellularLocation>
    <subcellularLocation>
        <location evidence="3">Nucleus</location>
        <location evidence="3">Nucleoplasm</location>
    </subcellularLocation>
</comment>
<evidence type="ECO:0000256" key="26">
    <source>
        <dbReference type="ARBA" id="ARBA00072134"/>
    </source>
</evidence>
<dbReference type="GO" id="GO:0003677">
    <property type="term" value="F:DNA binding"/>
    <property type="evidence" value="ECO:0007669"/>
    <property type="project" value="InterPro"/>
</dbReference>
<keyword evidence="4" id="KW-0479">Metal-binding</keyword>
<dbReference type="PROSITE" id="PS51036">
    <property type="entry name" value="ZF_A20"/>
    <property type="match status" value="1"/>
</dbReference>
<evidence type="ECO:0000256" key="5">
    <source>
        <dbReference type="ARBA" id="ARBA00022763"/>
    </source>
</evidence>
<evidence type="ECO:0000256" key="28">
    <source>
        <dbReference type="ARBA" id="ARBA00081727"/>
    </source>
</evidence>
<evidence type="ECO:0000256" key="2">
    <source>
        <dbReference type="ARBA" id="ARBA00004604"/>
    </source>
</evidence>
<sequence>MEEELAELGTTVVWEKFSAEGLDMDYTLLLPASLASKILLCLERDVQYFSGNNAQVKVFGKWHPIPRQQVAFGDPGLFYTFSGNTIPAVSWPPVLIQIRDTLHRITGHYYNFVLVNRYRNGDDHIGEHRDNERGLDPASPIASLSLGQAREFVLRHGAVRKKIRDKRDIPPVKFKVMYTTKNPSLRIKQDDLKCKNGCGYYGNSEWGGYCSQCYRKSVQHERLKKTDYEDRVQVTEKHARPSSTSFSKFEEKKRQQVEKKPKLLKMFKKSSSVKDTSRSEQWKEMYIGNPDLDKLKEESHSCFGSVGELVEKDVQKCIHSFNMSALKLADTRPIEELSELAQNFYQVFSKRMDASTIYKDVTQDRKEILLDYVEKYAMTFLYRILFCPPSTSDEEKDLAIQNRIRQLNWVNAKHLECRINETQSEVRDLVYTAITDILGMDSAKAPQDKLSCVVRCCRNIFLLLQQAVDGPASADEFLPALIFVVLKANPARLKSNINYITRFCNASRLMSGEGCTQAYRTPFLACFLSSRTSDMSYLIQRHQESFVYSCSFDGCCAVSFIENLTAESLNMPVEEFDQYMEGKVVPASTWESALMMCEGMHFMNDQLSMLEELKIRHTNLIQDTSSLKGEMARFKDEVFRKVDAVLARTPLIIHPKKTLANLDLEDSSCDALPPPIVPEVLTPYVGSEAFEPKKGTDVPTVTSTTSLFSTRLPFSSSQDFLSPSPTFAFGQSLDELSTPDEVFSAQESLSFVQGLRSVNYDIDLSDLSADNSCADDVPAGEGVKPNVSLPLTNKFGDKKGEVTAANLLDSMESPIDALLQSPIKPIQTNEYQGFSAQGWQLTSIPCETGDKLSQPSQAPTSSPHHSHNSDTSQVSALSRDKSLHPTDVDSLRSQLPNSGHINEVSDEKGTSSSSRLEDALVKVLGGFMTTFDNLL</sequence>
<comment type="catalytic activity">
    <reaction evidence="19">
        <text>a 1,N(2)-etheno-2'-deoxyguanosine in double-stranded DNA + 2-oxoglutarate + O2 + H2O = a 2'-deoxyguanosine in double-stranded DNA + glyoxal + succinate + CO2</text>
        <dbReference type="Rhea" id="RHEA:70487"/>
        <dbReference type="Rhea" id="RHEA-COMP:17910"/>
        <dbReference type="Rhea" id="RHEA-COMP:17912"/>
        <dbReference type="ChEBI" id="CHEBI:15377"/>
        <dbReference type="ChEBI" id="CHEBI:15379"/>
        <dbReference type="ChEBI" id="CHEBI:16526"/>
        <dbReference type="ChEBI" id="CHEBI:16810"/>
        <dbReference type="ChEBI" id="CHEBI:30031"/>
        <dbReference type="ChEBI" id="CHEBI:34779"/>
        <dbReference type="ChEBI" id="CHEBI:85445"/>
        <dbReference type="ChEBI" id="CHEBI:189586"/>
    </reaction>
    <physiologicalReaction direction="left-to-right" evidence="19">
        <dbReference type="Rhea" id="RHEA:70488"/>
    </physiologicalReaction>
</comment>
<comment type="catalytic activity">
    <reaction evidence="14">
        <text>an N(1)-methyl-2'-deoxyadenosine in single-stranded DNA + 2-oxoglutarate + O2 = a 2'-deoxyadenosine in single-stranded DNA + formaldehyde + succinate + CO2 + H(+)</text>
        <dbReference type="Rhea" id="RHEA:70447"/>
        <dbReference type="Rhea" id="RHEA-COMP:17895"/>
        <dbReference type="Rhea" id="RHEA-COMP:17896"/>
        <dbReference type="ChEBI" id="CHEBI:15378"/>
        <dbReference type="ChEBI" id="CHEBI:15379"/>
        <dbReference type="ChEBI" id="CHEBI:16526"/>
        <dbReference type="ChEBI" id="CHEBI:16810"/>
        <dbReference type="ChEBI" id="CHEBI:16842"/>
        <dbReference type="ChEBI" id="CHEBI:30031"/>
        <dbReference type="ChEBI" id="CHEBI:90615"/>
        <dbReference type="ChEBI" id="CHEBI:139096"/>
    </reaction>
    <physiologicalReaction direction="left-to-right" evidence="14">
        <dbReference type="Rhea" id="RHEA:70448"/>
    </physiologicalReaction>
</comment>
<dbReference type="InterPro" id="IPR002653">
    <property type="entry name" value="Znf_A20"/>
</dbReference>
<dbReference type="SUPFAM" id="SSF57716">
    <property type="entry name" value="Glucocorticoid receptor-like (DNA-binding domain)"/>
    <property type="match status" value="1"/>
</dbReference>
<evidence type="ECO:0000259" key="31">
    <source>
        <dbReference type="PROSITE" id="PS51205"/>
    </source>
</evidence>
<evidence type="ECO:0000256" key="22">
    <source>
        <dbReference type="ARBA" id="ARBA00052800"/>
    </source>
</evidence>
<evidence type="ECO:0000256" key="23">
    <source>
        <dbReference type="ARBA" id="ARBA00053025"/>
    </source>
</evidence>
<evidence type="ECO:0000256" key="13">
    <source>
        <dbReference type="ARBA" id="ARBA00023242"/>
    </source>
</evidence>
<evidence type="ECO:0000256" key="7">
    <source>
        <dbReference type="ARBA" id="ARBA00022833"/>
    </source>
</evidence>
<evidence type="ECO:0000256" key="15">
    <source>
        <dbReference type="ARBA" id="ARBA00051165"/>
    </source>
</evidence>
<feature type="region of interest" description="Disordered" evidence="29">
    <location>
        <begin position="233"/>
        <end position="252"/>
    </location>
</feature>
<dbReference type="SMART" id="SM00259">
    <property type="entry name" value="ZnF_A20"/>
    <property type="match status" value="1"/>
</dbReference>
<comment type="catalytic activity">
    <reaction evidence="16">
        <text>a 1,N(6)-etheno-2'-deoxyadenosine in single-stranded DNA + 2-oxoglutarate + O2 + H2O = a 2'-deoxyadenosine in single-stranded DNA + glyoxal + succinate + CO2</text>
        <dbReference type="Rhea" id="RHEA:70459"/>
        <dbReference type="Rhea" id="RHEA-COMP:17896"/>
        <dbReference type="Rhea" id="RHEA-COMP:17904"/>
        <dbReference type="ChEBI" id="CHEBI:15377"/>
        <dbReference type="ChEBI" id="CHEBI:15379"/>
        <dbReference type="ChEBI" id="CHEBI:16526"/>
        <dbReference type="ChEBI" id="CHEBI:16810"/>
        <dbReference type="ChEBI" id="CHEBI:30031"/>
        <dbReference type="ChEBI" id="CHEBI:34779"/>
        <dbReference type="ChEBI" id="CHEBI:90615"/>
        <dbReference type="ChEBI" id="CHEBI:189583"/>
    </reaction>
    <physiologicalReaction direction="left-to-right" evidence="16">
        <dbReference type="Rhea" id="RHEA:70460"/>
    </physiologicalReaction>
</comment>
<comment type="catalytic activity">
    <reaction evidence="17">
        <text>an N(3)-methyl-2'-deoxycytidine in double-stranded DNA + 2-oxoglutarate + O2 = a 2'-deoxycytidine in double-stranded DNA + formaldehyde + succinate + CO2 + H(+)</text>
        <dbReference type="Rhea" id="RHEA:70439"/>
        <dbReference type="Rhea" id="RHEA-COMP:14237"/>
        <dbReference type="Rhea" id="RHEA-COMP:17070"/>
        <dbReference type="ChEBI" id="CHEBI:15378"/>
        <dbReference type="ChEBI" id="CHEBI:15379"/>
        <dbReference type="ChEBI" id="CHEBI:16526"/>
        <dbReference type="ChEBI" id="CHEBI:16810"/>
        <dbReference type="ChEBI" id="CHEBI:16842"/>
        <dbReference type="ChEBI" id="CHEBI:30031"/>
        <dbReference type="ChEBI" id="CHEBI:85452"/>
        <dbReference type="ChEBI" id="CHEBI:139075"/>
    </reaction>
    <physiologicalReaction direction="left-to-right" evidence="17">
        <dbReference type="Rhea" id="RHEA:70440"/>
    </physiologicalReaction>
</comment>
<dbReference type="Pfam" id="PF13532">
    <property type="entry name" value="2OG-FeII_Oxy_2"/>
    <property type="match status" value="1"/>
</dbReference>
<gene>
    <name evidence="33" type="ORF">TSIB3V08_LOCUS7870</name>
</gene>
<evidence type="ECO:0000256" key="1">
    <source>
        <dbReference type="ARBA" id="ARBA00001954"/>
    </source>
</evidence>
<dbReference type="InterPro" id="IPR005123">
    <property type="entry name" value="Oxoglu/Fe-dep_dioxygenase_dom"/>
</dbReference>
<dbReference type="PANTHER" id="PTHR23101">
    <property type="entry name" value="RAB GDP/GTP EXCHANGE FACTOR"/>
    <property type="match status" value="1"/>
</dbReference>
<dbReference type="Pfam" id="PF02204">
    <property type="entry name" value="VPS9"/>
    <property type="match status" value="1"/>
</dbReference>
<comment type="catalytic activity">
    <reaction evidence="20">
        <text>a 3,N(4)-etheno-2'-deoxycytidine in single-stranded DNA + 2-oxoglutarate + O2 + H2O = a 2'-deoxycytidine in single-stranded DNA + glyoxal + succinate + CO2</text>
        <dbReference type="Rhea" id="RHEA:70471"/>
        <dbReference type="Rhea" id="RHEA-COMP:12846"/>
        <dbReference type="Rhea" id="RHEA-COMP:17906"/>
        <dbReference type="ChEBI" id="CHEBI:15377"/>
        <dbReference type="ChEBI" id="CHEBI:15379"/>
        <dbReference type="ChEBI" id="CHEBI:16526"/>
        <dbReference type="ChEBI" id="CHEBI:16810"/>
        <dbReference type="ChEBI" id="CHEBI:30031"/>
        <dbReference type="ChEBI" id="CHEBI:34779"/>
        <dbReference type="ChEBI" id="CHEBI:85452"/>
        <dbReference type="ChEBI" id="CHEBI:189585"/>
    </reaction>
    <physiologicalReaction direction="left-to-right" evidence="20">
        <dbReference type="Rhea" id="RHEA:70472"/>
    </physiologicalReaction>
</comment>
<dbReference type="InterPro" id="IPR045046">
    <property type="entry name" value="Vps9-like"/>
</dbReference>
<dbReference type="GO" id="GO:0008270">
    <property type="term" value="F:zinc ion binding"/>
    <property type="evidence" value="ECO:0007669"/>
    <property type="project" value="UniProtKB-KW"/>
</dbReference>
<dbReference type="Pfam" id="PF01754">
    <property type="entry name" value="zf-A20"/>
    <property type="match status" value="1"/>
</dbReference>
<dbReference type="FunFam" id="2.60.120.590:FF:000004">
    <property type="entry name" value="DNA oxidative demethylase ALKBH2"/>
    <property type="match status" value="1"/>
</dbReference>
<evidence type="ECO:0000256" key="10">
    <source>
        <dbReference type="ARBA" id="ARBA00023002"/>
    </source>
</evidence>
<dbReference type="InterPro" id="IPR027450">
    <property type="entry name" value="AlkB-like"/>
</dbReference>
<protein>
    <recommendedName>
        <fullName evidence="26">DNA oxidative demethylase ALKBH2</fullName>
        <ecNumber evidence="25">1.14.11.33</ecNumber>
    </recommendedName>
    <alternativeName>
        <fullName evidence="27">Alkylated DNA repair protein alkB homolog 2</fullName>
    </alternativeName>
    <alternativeName>
        <fullName evidence="28">Alpha-ketoglutarate-dependent dioxygenase alkB homolog 2</fullName>
    </alternativeName>
</protein>
<evidence type="ECO:0000256" key="17">
    <source>
        <dbReference type="ARBA" id="ARBA00051376"/>
    </source>
</evidence>
<dbReference type="GO" id="GO:0006307">
    <property type="term" value="P:DNA alkylation repair"/>
    <property type="evidence" value="ECO:0007669"/>
    <property type="project" value="UniProtKB-ARBA"/>
</dbReference>
<dbReference type="Gene3D" id="2.60.120.590">
    <property type="entry name" value="Alpha-ketoglutarate-dependent dioxygenase AlkB-like"/>
    <property type="match status" value="1"/>
</dbReference>
<dbReference type="PROSITE" id="PS51205">
    <property type="entry name" value="VPS9"/>
    <property type="match status" value="1"/>
</dbReference>
<dbReference type="GO" id="GO:0016192">
    <property type="term" value="P:vesicle-mediated transport"/>
    <property type="evidence" value="ECO:0007669"/>
    <property type="project" value="InterPro"/>
</dbReference>
<evidence type="ECO:0000256" key="21">
    <source>
        <dbReference type="ARBA" id="ARBA00052627"/>
    </source>
</evidence>
<keyword evidence="6" id="KW-0863">Zinc-finger</keyword>
<evidence type="ECO:0000256" key="4">
    <source>
        <dbReference type="ARBA" id="ARBA00022723"/>
    </source>
</evidence>
<comment type="catalytic activity">
    <reaction evidence="21">
        <text>a 1,N(6)-etheno-2'-deoxyadenosine in double-stranded DNA + 2-oxoglutarate + O2 + H2O = a 2'-deoxyadenosine in double-stranded DNA + glyoxal + succinate + CO2</text>
        <dbReference type="Rhea" id="RHEA:70463"/>
        <dbReference type="Rhea" id="RHEA-COMP:17897"/>
        <dbReference type="Rhea" id="RHEA-COMP:17903"/>
        <dbReference type="ChEBI" id="CHEBI:15377"/>
        <dbReference type="ChEBI" id="CHEBI:15379"/>
        <dbReference type="ChEBI" id="CHEBI:16526"/>
        <dbReference type="ChEBI" id="CHEBI:16810"/>
        <dbReference type="ChEBI" id="CHEBI:30031"/>
        <dbReference type="ChEBI" id="CHEBI:34779"/>
        <dbReference type="ChEBI" id="CHEBI:90615"/>
        <dbReference type="ChEBI" id="CHEBI:189583"/>
    </reaction>
    <physiologicalReaction direction="left-to-right" evidence="21">
        <dbReference type="Rhea" id="RHEA:70464"/>
    </physiologicalReaction>
</comment>
<dbReference type="EC" id="1.14.11.33" evidence="25"/>
<evidence type="ECO:0000259" key="32">
    <source>
        <dbReference type="PROSITE" id="PS51471"/>
    </source>
</evidence>
<reference evidence="33" key="1">
    <citation type="submission" date="2020-11" db="EMBL/GenBank/DDBJ databases">
        <authorList>
            <person name="Tran Van P."/>
        </authorList>
    </citation>
    <scope>NUCLEOTIDE SEQUENCE</scope>
</reference>
<feature type="compositionally biased region" description="Basic and acidic residues" evidence="29">
    <location>
        <begin position="903"/>
        <end position="914"/>
    </location>
</feature>
<feature type="domain" description="VPS9" evidence="31">
    <location>
        <begin position="394"/>
        <end position="547"/>
    </location>
</feature>
<dbReference type="GO" id="GO:0005654">
    <property type="term" value="C:nucleoplasm"/>
    <property type="evidence" value="ECO:0007669"/>
    <property type="project" value="UniProtKB-SubCell"/>
</dbReference>
<dbReference type="GO" id="GO:0051747">
    <property type="term" value="F:cytosine C-5 DNA demethylase activity"/>
    <property type="evidence" value="ECO:0007669"/>
    <property type="project" value="UniProtKB-ARBA"/>
</dbReference>
<keyword evidence="8" id="KW-0460">Magnesium</keyword>
<feature type="compositionally biased region" description="Polar residues" evidence="29">
    <location>
        <begin position="845"/>
        <end position="876"/>
    </location>
</feature>
<keyword evidence="13" id="KW-0539">Nucleus</keyword>
<dbReference type="AlphaFoldDB" id="A0A7R9G2F6"/>
<evidence type="ECO:0000256" key="8">
    <source>
        <dbReference type="ARBA" id="ARBA00022842"/>
    </source>
</evidence>
<evidence type="ECO:0000256" key="24">
    <source>
        <dbReference type="ARBA" id="ARBA00062909"/>
    </source>
</evidence>
<feature type="domain" description="Fe2OG dioxygenase" evidence="32">
    <location>
        <begin position="109"/>
        <end position="249"/>
    </location>
</feature>
<keyword evidence="10" id="KW-0560">Oxidoreductase</keyword>
<proteinExistence type="predicted"/>
<evidence type="ECO:0000313" key="33">
    <source>
        <dbReference type="EMBL" id="CAD7263800.1"/>
    </source>
</evidence>
<organism evidence="33">
    <name type="scientific">Timema shepardi</name>
    <name type="common">Walking stick</name>
    <dbReference type="NCBI Taxonomy" id="629360"/>
    <lineage>
        <taxon>Eukaryota</taxon>
        <taxon>Metazoa</taxon>
        <taxon>Ecdysozoa</taxon>
        <taxon>Arthropoda</taxon>
        <taxon>Hexapoda</taxon>
        <taxon>Insecta</taxon>
        <taxon>Pterygota</taxon>
        <taxon>Neoptera</taxon>
        <taxon>Polyneoptera</taxon>
        <taxon>Phasmatodea</taxon>
        <taxon>Timematodea</taxon>
        <taxon>Timematoidea</taxon>
        <taxon>Timematidae</taxon>
        <taxon>Timema</taxon>
    </lineage>
</organism>
<dbReference type="GO" id="GO:0030139">
    <property type="term" value="C:endocytic vesicle"/>
    <property type="evidence" value="ECO:0007669"/>
    <property type="project" value="TreeGrafter"/>
</dbReference>
<dbReference type="GO" id="GO:0005730">
    <property type="term" value="C:nucleolus"/>
    <property type="evidence" value="ECO:0007669"/>
    <property type="project" value="UniProtKB-SubCell"/>
</dbReference>
<evidence type="ECO:0000256" key="27">
    <source>
        <dbReference type="ARBA" id="ARBA00077989"/>
    </source>
</evidence>
<dbReference type="Gene3D" id="1.20.1050.80">
    <property type="entry name" value="VPS9 domain"/>
    <property type="match status" value="1"/>
</dbReference>
<comment type="cofactor">
    <cofactor evidence="1">
        <name>Fe(2+)</name>
        <dbReference type="ChEBI" id="CHEBI:29033"/>
    </cofactor>
</comment>
<comment type="catalytic activity">
    <reaction evidence="22">
        <text>an N(1)-methyl-2'-deoxyadenosine in double-stranded DNA + 2-oxoglutarate + O2 = a 2'-deoxyadenosine in double-stranded DNA + formaldehyde + succinate + CO2 + H(+)</text>
        <dbReference type="Rhea" id="RHEA:70443"/>
        <dbReference type="Rhea" id="RHEA-COMP:14236"/>
        <dbReference type="Rhea" id="RHEA-COMP:17897"/>
        <dbReference type="ChEBI" id="CHEBI:15378"/>
        <dbReference type="ChEBI" id="CHEBI:15379"/>
        <dbReference type="ChEBI" id="CHEBI:16526"/>
        <dbReference type="ChEBI" id="CHEBI:16810"/>
        <dbReference type="ChEBI" id="CHEBI:16842"/>
        <dbReference type="ChEBI" id="CHEBI:30031"/>
        <dbReference type="ChEBI" id="CHEBI:90615"/>
        <dbReference type="ChEBI" id="CHEBI:139096"/>
    </reaction>
    <physiologicalReaction direction="left-to-right" evidence="22">
        <dbReference type="Rhea" id="RHEA:70444"/>
    </physiologicalReaction>
</comment>
<comment type="catalytic activity">
    <reaction evidence="18">
        <text>a 3,N(4)-etheno-2'-deoxycytidine in double-stranded DNA + 2-oxoglutarate + O2 + H2O = a 2'-deoxycytidine in double-stranded DNA + glyoxal + succinate + CO2</text>
        <dbReference type="Rhea" id="RHEA:70467"/>
        <dbReference type="Rhea" id="RHEA-COMP:17070"/>
        <dbReference type="Rhea" id="RHEA-COMP:17905"/>
        <dbReference type="ChEBI" id="CHEBI:15377"/>
        <dbReference type="ChEBI" id="CHEBI:15379"/>
        <dbReference type="ChEBI" id="CHEBI:16526"/>
        <dbReference type="ChEBI" id="CHEBI:16810"/>
        <dbReference type="ChEBI" id="CHEBI:30031"/>
        <dbReference type="ChEBI" id="CHEBI:34779"/>
        <dbReference type="ChEBI" id="CHEBI:85452"/>
        <dbReference type="ChEBI" id="CHEBI:189585"/>
    </reaction>
    <physiologicalReaction direction="left-to-right" evidence="18">
        <dbReference type="Rhea" id="RHEA:70468"/>
    </physiologicalReaction>
</comment>
<keyword evidence="7" id="KW-0862">Zinc</keyword>
<comment type="catalytic activity">
    <reaction evidence="23">
        <text>a methylated nucleobase within DNA + 2-oxoglutarate + O2 = a nucleobase within DNA + formaldehyde + succinate + CO2</text>
        <dbReference type="Rhea" id="RHEA:30299"/>
        <dbReference type="Rhea" id="RHEA-COMP:12192"/>
        <dbReference type="Rhea" id="RHEA-COMP:12193"/>
        <dbReference type="ChEBI" id="CHEBI:15379"/>
        <dbReference type="ChEBI" id="CHEBI:16526"/>
        <dbReference type="ChEBI" id="CHEBI:16810"/>
        <dbReference type="ChEBI" id="CHEBI:16842"/>
        <dbReference type="ChEBI" id="CHEBI:30031"/>
        <dbReference type="ChEBI" id="CHEBI:32875"/>
        <dbReference type="ChEBI" id="CHEBI:64428"/>
        <dbReference type="EC" id="1.14.11.33"/>
    </reaction>
    <physiologicalReaction direction="left-to-right" evidence="23">
        <dbReference type="Rhea" id="RHEA:30300"/>
    </physiologicalReaction>
</comment>